<evidence type="ECO:0000256" key="4">
    <source>
        <dbReference type="SAM" id="MobiDB-lite"/>
    </source>
</evidence>
<dbReference type="GeneID" id="27313624"/>
<protein>
    <recommendedName>
        <fullName evidence="7">Ribosomal protein S17</fullName>
    </recommendedName>
</protein>
<dbReference type="CDD" id="cd00364">
    <property type="entry name" value="Ribosomal_uS17"/>
    <property type="match status" value="1"/>
</dbReference>
<accession>A0A0D1YR10</accession>
<proteinExistence type="inferred from homology"/>
<dbReference type="STRING" id="253628.A0A0D1YR10"/>
<dbReference type="VEuPathDB" id="FungiDB:PV09_05651"/>
<dbReference type="AlphaFoldDB" id="A0A0D1YR10"/>
<dbReference type="SUPFAM" id="SSF50249">
    <property type="entry name" value="Nucleic acid-binding proteins"/>
    <property type="match status" value="1"/>
</dbReference>
<evidence type="ECO:0000313" key="5">
    <source>
        <dbReference type="EMBL" id="KIW02992.1"/>
    </source>
</evidence>
<dbReference type="Gene3D" id="2.40.50.140">
    <property type="entry name" value="Nucleic acid-binding proteins"/>
    <property type="match status" value="1"/>
</dbReference>
<dbReference type="GO" id="GO:0006412">
    <property type="term" value="P:translation"/>
    <property type="evidence" value="ECO:0007669"/>
    <property type="project" value="InterPro"/>
</dbReference>
<evidence type="ECO:0000256" key="1">
    <source>
        <dbReference type="ARBA" id="ARBA00010254"/>
    </source>
</evidence>
<evidence type="ECO:0000256" key="3">
    <source>
        <dbReference type="ARBA" id="ARBA00023274"/>
    </source>
</evidence>
<keyword evidence="2" id="KW-0689">Ribosomal protein</keyword>
<evidence type="ECO:0008006" key="7">
    <source>
        <dbReference type="Google" id="ProtNLM"/>
    </source>
</evidence>
<dbReference type="OrthoDB" id="274752at2759"/>
<sequence>MASMEPRRHITGVVVSAGKMIKTVKVRVPKQVWNKRLQKYYSEPQTLLVSDPTNSTREGDVVTLEGGRRISKHVRHVVAGIIAPMGVPLSERAHIPSAAERLAAVEAKRVAKDLRQAARGRWPALVRVREREARQAASLSLEEAASSMTLDSFVKMYRKKKPEEGAAESLVLDFLCLAKYKVLQGEVPLHAQVAALAEVKGKLVRERAKLEEQLNAGIFKRTGRDITLSEREEMSKQKLQLWQQIHQIERSISHFNSYVKEVNPKNETRRQELKNNPIEWYDLVMILNMTHWEQNIAALDLWGRAMLEEAAKRDVGDISRRAGLARADSKNLRGATLHESNGEDHALAAATESLGLESKLQDKAVGESNTTEQPEPIVNTPELEVETRHQEMQSDFTSEEGLSPSVGEPHVEHTMEQKEEVARNLQEDIEKPSEAEAHVEQQPAEAEQEKEERKSGGFWNLFRRK</sequence>
<dbReference type="InParanoid" id="A0A0D1YR10"/>
<gene>
    <name evidence="5" type="ORF">PV09_05651</name>
</gene>
<dbReference type="RefSeq" id="XP_016212861.1">
    <property type="nucleotide sequence ID" value="XM_016359182.1"/>
</dbReference>
<dbReference type="InterPro" id="IPR012340">
    <property type="entry name" value="NA-bd_OB-fold"/>
</dbReference>
<dbReference type="GO" id="GO:1990904">
    <property type="term" value="C:ribonucleoprotein complex"/>
    <property type="evidence" value="ECO:0007669"/>
    <property type="project" value="UniProtKB-KW"/>
</dbReference>
<feature type="region of interest" description="Disordered" evidence="4">
    <location>
        <begin position="362"/>
        <end position="465"/>
    </location>
</feature>
<name>A0A0D1YR10_9PEZI</name>
<dbReference type="PANTHER" id="PTHR10744">
    <property type="entry name" value="40S RIBOSOMAL PROTEIN S11 FAMILY MEMBER"/>
    <property type="match status" value="1"/>
</dbReference>
<reference evidence="5 6" key="1">
    <citation type="submission" date="2015-01" db="EMBL/GenBank/DDBJ databases">
        <title>The Genome Sequence of Ochroconis gallopava CBS43764.</title>
        <authorList>
            <consortium name="The Broad Institute Genomics Platform"/>
            <person name="Cuomo C."/>
            <person name="de Hoog S."/>
            <person name="Gorbushina A."/>
            <person name="Stielow B."/>
            <person name="Teixiera M."/>
            <person name="Abouelleil A."/>
            <person name="Chapman S.B."/>
            <person name="Priest M."/>
            <person name="Young S.K."/>
            <person name="Wortman J."/>
            <person name="Nusbaum C."/>
            <person name="Birren B."/>
        </authorList>
    </citation>
    <scope>NUCLEOTIDE SEQUENCE [LARGE SCALE GENOMIC DNA]</scope>
    <source>
        <strain evidence="5 6">CBS 43764</strain>
    </source>
</reference>
<dbReference type="PANTHER" id="PTHR10744:SF1">
    <property type="entry name" value="SMALL RIBOSOMAL SUBUNIT PROTEIN US17M"/>
    <property type="match status" value="1"/>
</dbReference>
<dbReference type="GO" id="GO:0005739">
    <property type="term" value="C:mitochondrion"/>
    <property type="evidence" value="ECO:0007669"/>
    <property type="project" value="TreeGrafter"/>
</dbReference>
<dbReference type="GO" id="GO:0003735">
    <property type="term" value="F:structural constituent of ribosome"/>
    <property type="evidence" value="ECO:0007669"/>
    <property type="project" value="InterPro"/>
</dbReference>
<dbReference type="Proteomes" id="UP000053259">
    <property type="component" value="Unassembled WGS sequence"/>
</dbReference>
<keyword evidence="6" id="KW-1185">Reference proteome</keyword>
<evidence type="ECO:0000313" key="6">
    <source>
        <dbReference type="Proteomes" id="UP000053259"/>
    </source>
</evidence>
<feature type="compositionally biased region" description="Basic and acidic residues" evidence="4">
    <location>
        <begin position="409"/>
        <end position="439"/>
    </location>
</feature>
<keyword evidence="3" id="KW-0687">Ribonucleoprotein</keyword>
<dbReference type="Pfam" id="PF00366">
    <property type="entry name" value="Ribosomal_S17"/>
    <property type="match status" value="1"/>
</dbReference>
<evidence type="ECO:0000256" key="2">
    <source>
        <dbReference type="ARBA" id="ARBA00022980"/>
    </source>
</evidence>
<dbReference type="GO" id="GO:0005840">
    <property type="term" value="C:ribosome"/>
    <property type="evidence" value="ECO:0007669"/>
    <property type="project" value="UniProtKB-KW"/>
</dbReference>
<dbReference type="InterPro" id="IPR000266">
    <property type="entry name" value="Ribosomal_uS17"/>
</dbReference>
<dbReference type="EMBL" id="KN847546">
    <property type="protein sequence ID" value="KIW02992.1"/>
    <property type="molecule type" value="Genomic_DNA"/>
</dbReference>
<comment type="similarity">
    <text evidence="1">Belongs to the universal ribosomal protein uS17 family.</text>
</comment>
<dbReference type="HOGENOM" id="CLU_588213_0_0_1"/>
<organism evidence="5 6">
    <name type="scientific">Verruconis gallopava</name>
    <dbReference type="NCBI Taxonomy" id="253628"/>
    <lineage>
        <taxon>Eukaryota</taxon>
        <taxon>Fungi</taxon>
        <taxon>Dikarya</taxon>
        <taxon>Ascomycota</taxon>
        <taxon>Pezizomycotina</taxon>
        <taxon>Dothideomycetes</taxon>
        <taxon>Pleosporomycetidae</taxon>
        <taxon>Venturiales</taxon>
        <taxon>Sympoventuriaceae</taxon>
        <taxon>Verruconis</taxon>
    </lineage>
</organism>